<proteinExistence type="predicted"/>
<name>A0A6J0LAC3_RAPSA</name>
<evidence type="ECO:0000313" key="2">
    <source>
        <dbReference type="RefSeq" id="XP_018456579.1"/>
    </source>
</evidence>
<dbReference type="AlphaFoldDB" id="A0A6J0LAC3"/>
<accession>A0A6J0LAC3</accession>
<reference evidence="2" key="2">
    <citation type="submission" date="2025-08" db="UniProtKB">
        <authorList>
            <consortium name="RefSeq"/>
        </authorList>
    </citation>
    <scope>IDENTIFICATION</scope>
    <source>
        <tissue evidence="2">Leaf</tissue>
    </source>
</reference>
<organism evidence="1 2">
    <name type="scientific">Raphanus sativus</name>
    <name type="common">Radish</name>
    <name type="synonym">Raphanus raphanistrum var. sativus</name>
    <dbReference type="NCBI Taxonomy" id="3726"/>
    <lineage>
        <taxon>Eukaryota</taxon>
        <taxon>Viridiplantae</taxon>
        <taxon>Streptophyta</taxon>
        <taxon>Embryophyta</taxon>
        <taxon>Tracheophyta</taxon>
        <taxon>Spermatophyta</taxon>
        <taxon>Magnoliopsida</taxon>
        <taxon>eudicotyledons</taxon>
        <taxon>Gunneridae</taxon>
        <taxon>Pentapetalae</taxon>
        <taxon>rosids</taxon>
        <taxon>malvids</taxon>
        <taxon>Brassicales</taxon>
        <taxon>Brassicaceae</taxon>
        <taxon>Brassiceae</taxon>
        <taxon>Raphanus</taxon>
    </lineage>
</organism>
<dbReference type="Proteomes" id="UP000504610">
    <property type="component" value="Chromosome 9"/>
</dbReference>
<evidence type="ECO:0000313" key="1">
    <source>
        <dbReference type="Proteomes" id="UP000504610"/>
    </source>
</evidence>
<dbReference type="RefSeq" id="XP_018456579.1">
    <property type="nucleotide sequence ID" value="XM_018601077.2"/>
</dbReference>
<keyword evidence="1" id="KW-1185">Reference proteome</keyword>
<sequence>MRENLHLKHGVTKLDEHALVDADTHNQEELQPARVHSWVQVPMRGIWPRFRPLLRTMGSHTPLQYSPHTPGQKEPQLKAMCPSHRTQTPLSKENSMIFTPIILRFLNAKALEALLYSGRTTSTCRFCHPIKITLIR</sequence>
<reference evidence="1" key="1">
    <citation type="journal article" date="2019" name="Database">
        <title>The radish genome database (RadishGD): an integrated information resource for radish genomics.</title>
        <authorList>
            <person name="Yu H.J."/>
            <person name="Baek S."/>
            <person name="Lee Y.J."/>
            <person name="Cho A."/>
            <person name="Mun J.H."/>
        </authorList>
    </citation>
    <scope>NUCLEOTIDE SEQUENCE [LARGE SCALE GENOMIC DNA]</scope>
    <source>
        <strain evidence="1">cv. WK10039</strain>
    </source>
</reference>
<dbReference type="GeneID" id="108827641"/>
<dbReference type="KEGG" id="rsz:108827641"/>
<protein>
    <submittedName>
        <fullName evidence="2">Uncharacterized protein LOC108827641</fullName>
    </submittedName>
</protein>
<gene>
    <name evidence="2" type="primary">LOC108827641</name>
</gene>